<gene>
    <name evidence="2" type="ORF">Enr13x_66530</name>
</gene>
<dbReference type="RefSeq" id="WP_145390910.1">
    <property type="nucleotide sequence ID" value="NZ_CP037423.1"/>
</dbReference>
<dbReference type="EMBL" id="CP037423">
    <property type="protein sequence ID" value="QDV46744.1"/>
    <property type="molecule type" value="Genomic_DNA"/>
</dbReference>
<accession>A0A518I139</accession>
<dbReference type="AlphaFoldDB" id="A0A518I139"/>
<dbReference type="KEGG" id="snep:Enr13x_66530"/>
<sequence length="397" mass="43642">MVNPRLESIDTFIRRLLTIRRRLARLPQPQFSGDWPNGFPPSESLSTILHASYYASLEQYEGRTIRTVLNWTHPAFGRAYVHRFDSPSVDFSAKNMRQLAQVADGMSSNLSLVLDNDRLAISGIEFCWPVGGALRNDGFVPGVKISIKGPGHIEYQEGTLAVAYNKGRQIRLRPLQQNEAIRAWIADTECALHEQAISSLKSDAVWGPHEERPEFPNGVMLTFLCSAIRTIENGGHGGTILVLPTAHDAKCIDVRFPALSNDLTTLVRRFGEASLLAAKEGFSTTSPLSPSMVSEHDMMSTLEAFGVAFAKLANCDGAIVMTRDARLLGFGGIIQSPAPALCRTQPRQARGARHTSAQWLCESVPNSIALVVSADRGITLIHSLERNTQITKDLVVW</sequence>
<proteinExistence type="predicted"/>
<keyword evidence="3" id="KW-1185">Reference proteome</keyword>
<dbReference type="OrthoDB" id="177520at2"/>
<dbReference type="Gene3D" id="3.40.1700.10">
    <property type="entry name" value="DNA integrity scanning protein, DisA, N-terminal domain"/>
    <property type="match status" value="1"/>
</dbReference>
<evidence type="ECO:0000313" key="3">
    <source>
        <dbReference type="Proteomes" id="UP000319004"/>
    </source>
</evidence>
<evidence type="ECO:0000313" key="2">
    <source>
        <dbReference type="EMBL" id="QDV46744.1"/>
    </source>
</evidence>
<organism evidence="2 3">
    <name type="scientific">Stieleria neptunia</name>
    <dbReference type="NCBI Taxonomy" id="2527979"/>
    <lineage>
        <taxon>Bacteria</taxon>
        <taxon>Pseudomonadati</taxon>
        <taxon>Planctomycetota</taxon>
        <taxon>Planctomycetia</taxon>
        <taxon>Pirellulales</taxon>
        <taxon>Pirellulaceae</taxon>
        <taxon>Stieleria</taxon>
    </lineage>
</organism>
<evidence type="ECO:0000259" key="1">
    <source>
        <dbReference type="Pfam" id="PF21751"/>
    </source>
</evidence>
<protein>
    <recommendedName>
        <fullName evidence="1">Probable sensor domain-containing protein</fullName>
    </recommendedName>
</protein>
<dbReference type="Proteomes" id="UP000319004">
    <property type="component" value="Chromosome"/>
</dbReference>
<dbReference type="SUPFAM" id="SSF143597">
    <property type="entry name" value="YojJ-like"/>
    <property type="match status" value="1"/>
</dbReference>
<dbReference type="InterPro" id="IPR036888">
    <property type="entry name" value="DNA_integrity_DisA_N_sf"/>
</dbReference>
<dbReference type="InterPro" id="IPR048551">
    <property type="entry name" value="DACNV"/>
</dbReference>
<name>A0A518I139_9BACT</name>
<dbReference type="Pfam" id="PF21751">
    <property type="entry name" value="DACNV"/>
    <property type="match status" value="1"/>
</dbReference>
<feature type="domain" description="Probable sensor" evidence="1">
    <location>
        <begin position="39"/>
        <end position="124"/>
    </location>
</feature>
<reference evidence="2 3" key="1">
    <citation type="submission" date="2019-03" db="EMBL/GenBank/DDBJ databases">
        <title>Deep-cultivation of Planctomycetes and their phenomic and genomic characterization uncovers novel biology.</title>
        <authorList>
            <person name="Wiegand S."/>
            <person name="Jogler M."/>
            <person name="Boedeker C."/>
            <person name="Pinto D."/>
            <person name="Vollmers J."/>
            <person name="Rivas-Marin E."/>
            <person name="Kohn T."/>
            <person name="Peeters S.H."/>
            <person name="Heuer A."/>
            <person name="Rast P."/>
            <person name="Oberbeckmann S."/>
            <person name="Bunk B."/>
            <person name="Jeske O."/>
            <person name="Meyerdierks A."/>
            <person name="Storesund J.E."/>
            <person name="Kallscheuer N."/>
            <person name="Luecker S."/>
            <person name="Lage O.M."/>
            <person name="Pohl T."/>
            <person name="Merkel B.J."/>
            <person name="Hornburger P."/>
            <person name="Mueller R.-W."/>
            <person name="Bruemmer F."/>
            <person name="Labrenz M."/>
            <person name="Spormann A.M."/>
            <person name="Op den Camp H."/>
            <person name="Overmann J."/>
            <person name="Amann R."/>
            <person name="Jetten M.S.M."/>
            <person name="Mascher T."/>
            <person name="Medema M.H."/>
            <person name="Devos D.P."/>
            <person name="Kaster A.-K."/>
            <person name="Ovreas L."/>
            <person name="Rohde M."/>
            <person name="Galperin M.Y."/>
            <person name="Jogler C."/>
        </authorList>
    </citation>
    <scope>NUCLEOTIDE SEQUENCE [LARGE SCALE GENOMIC DNA]</scope>
    <source>
        <strain evidence="2 3">Enr13</strain>
    </source>
</reference>